<dbReference type="Ensembl" id="ENSOANT00000058333.1">
    <property type="protein sequence ID" value="ENSOANP00000033331.1"/>
    <property type="gene ID" value="ENSOANG00000036116.1"/>
</dbReference>
<dbReference type="PROSITE" id="PS01210">
    <property type="entry name" value="CAVEOLIN"/>
    <property type="match status" value="1"/>
</dbReference>
<keyword evidence="10" id="KW-0812">Transmembrane</keyword>
<dbReference type="GeneTree" id="ENSGT00950000183006"/>
<dbReference type="GO" id="GO:0001937">
    <property type="term" value="P:negative regulation of endothelial cell proliferation"/>
    <property type="evidence" value="ECO:0000318"/>
    <property type="project" value="GO_Central"/>
</dbReference>
<gene>
    <name evidence="11" type="primary">CAV2</name>
</gene>
<organism evidence="11 12">
    <name type="scientific">Ornithorhynchus anatinus</name>
    <name type="common">Duckbill platypus</name>
    <dbReference type="NCBI Taxonomy" id="9258"/>
    <lineage>
        <taxon>Eukaryota</taxon>
        <taxon>Metazoa</taxon>
        <taxon>Chordata</taxon>
        <taxon>Craniata</taxon>
        <taxon>Vertebrata</taxon>
        <taxon>Euteleostomi</taxon>
        <taxon>Mammalia</taxon>
        <taxon>Monotremata</taxon>
        <taxon>Ornithorhynchidae</taxon>
        <taxon>Ornithorhynchus</taxon>
    </lineage>
</organism>
<reference evidence="11 12" key="1">
    <citation type="journal article" date="2008" name="Nature">
        <title>Genome analysis of the platypus reveals unique signatures of evolution.</title>
        <authorList>
            <person name="Warren W.C."/>
            <person name="Hillier L.W."/>
            <person name="Marshall Graves J.A."/>
            <person name="Birney E."/>
            <person name="Ponting C.P."/>
            <person name="Grutzner F."/>
            <person name="Belov K."/>
            <person name="Miller W."/>
            <person name="Clarke L."/>
            <person name="Chinwalla A.T."/>
            <person name="Yang S.P."/>
            <person name="Heger A."/>
            <person name="Locke D.P."/>
            <person name="Miethke P."/>
            <person name="Waters P.D."/>
            <person name="Veyrunes F."/>
            <person name="Fulton L."/>
            <person name="Fulton B."/>
            <person name="Graves T."/>
            <person name="Wallis J."/>
            <person name="Puente X.S."/>
            <person name="Lopez-Otin C."/>
            <person name="Ordonez G.R."/>
            <person name="Eichler E.E."/>
            <person name="Chen L."/>
            <person name="Cheng Z."/>
            <person name="Deakin J.E."/>
            <person name="Alsop A."/>
            <person name="Thompson K."/>
            <person name="Kirby P."/>
            <person name="Papenfuss A.T."/>
            <person name="Wakefield M.J."/>
            <person name="Olender T."/>
            <person name="Lancet D."/>
            <person name="Huttley G.A."/>
            <person name="Smit A.F."/>
            <person name="Pask A."/>
            <person name="Temple-Smith P."/>
            <person name="Batzer M.A."/>
            <person name="Walker J.A."/>
            <person name="Konkel M.K."/>
            <person name="Harris R.S."/>
            <person name="Whittington C.M."/>
            <person name="Wong E.S."/>
            <person name="Gemmell N.J."/>
            <person name="Buschiazzo E."/>
            <person name="Vargas Jentzsch I.M."/>
            <person name="Merkel A."/>
            <person name="Schmitz J."/>
            <person name="Zemann A."/>
            <person name="Churakov G."/>
            <person name="Kriegs J.O."/>
            <person name="Brosius J."/>
            <person name="Murchison E.P."/>
            <person name="Sachidanandam R."/>
            <person name="Smith C."/>
            <person name="Hannon G.J."/>
            <person name="Tsend-Ayush E."/>
            <person name="McMillan D."/>
            <person name="Attenborough R."/>
            <person name="Rens W."/>
            <person name="Ferguson-Smith M."/>
            <person name="Lefevre C.M."/>
            <person name="Sharp J.A."/>
            <person name="Nicholas K.R."/>
            <person name="Ray D.A."/>
            <person name="Kube M."/>
            <person name="Reinhardt R."/>
            <person name="Pringle T.H."/>
            <person name="Taylor J."/>
            <person name="Jones R.C."/>
            <person name="Nixon B."/>
            <person name="Dacheux J.L."/>
            <person name="Niwa H."/>
            <person name="Sekita Y."/>
            <person name="Huang X."/>
            <person name="Stark A."/>
            <person name="Kheradpour P."/>
            <person name="Kellis M."/>
            <person name="Flicek P."/>
            <person name="Chen Y."/>
            <person name="Webber C."/>
            <person name="Hardison R."/>
            <person name="Nelson J."/>
            <person name="Hallsworth-Pepin K."/>
            <person name="Delehaunty K."/>
            <person name="Markovic C."/>
            <person name="Minx P."/>
            <person name="Feng Y."/>
            <person name="Kremitzki C."/>
            <person name="Mitreva M."/>
            <person name="Glasscock J."/>
            <person name="Wylie T."/>
            <person name="Wohldmann P."/>
            <person name="Thiru P."/>
            <person name="Nhan M.N."/>
            <person name="Pohl C.S."/>
            <person name="Smith S.M."/>
            <person name="Hou S."/>
            <person name="Nefedov M."/>
            <person name="de Jong P.J."/>
            <person name="Renfree M.B."/>
            <person name="Mardis E.R."/>
            <person name="Wilson R.K."/>
        </authorList>
    </citation>
    <scope>NUCLEOTIDE SEQUENCE [LARGE SCALE GENOMIC DNA]</scope>
    <source>
        <strain evidence="11 12">Glennie</strain>
    </source>
</reference>
<comment type="similarity">
    <text evidence="4">Belongs to the caveolin family.</text>
</comment>
<dbReference type="Bgee" id="ENSOANG00000036116">
    <property type="expression patterns" value="Expressed in fibroblast and 8 other cell types or tissues"/>
</dbReference>
<dbReference type="GO" id="GO:0060090">
    <property type="term" value="F:molecular adaptor activity"/>
    <property type="evidence" value="ECO:0000318"/>
    <property type="project" value="GO_Central"/>
</dbReference>
<dbReference type="PANTHER" id="PTHR10844">
    <property type="entry name" value="CAVEOLIN"/>
    <property type="match status" value="1"/>
</dbReference>
<dbReference type="GO" id="GO:0000139">
    <property type="term" value="C:Golgi membrane"/>
    <property type="evidence" value="ECO:0007669"/>
    <property type="project" value="UniProtKB-SubCell"/>
</dbReference>
<keyword evidence="8 10" id="KW-0472">Membrane</keyword>
<dbReference type="GO" id="GO:0051480">
    <property type="term" value="P:regulation of cytosolic calcium ion concentration"/>
    <property type="evidence" value="ECO:0000318"/>
    <property type="project" value="GO_Central"/>
</dbReference>
<evidence type="ECO:0000256" key="1">
    <source>
        <dbReference type="ARBA" id="ARBA00004202"/>
    </source>
</evidence>
<reference evidence="11" key="3">
    <citation type="submission" date="2025-09" db="UniProtKB">
        <authorList>
            <consortium name="Ensembl"/>
        </authorList>
    </citation>
    <scope>IDENTIFICATION</scope>
    <source>
        <strain evidence="11">Glennie</strain>
    </source>
</reference>
<dbReference type="PANTHER" id="PTHR10844:SF3">
    <property type="entry name" value="CAVEOLIN-2"/>
    <property type="match status" value="1"/>
</dbReference>
<keyword evidence="7" id="KW-0333">Golgi apparatus</keyword>
<comment type="subcellular location">
    <subcellularLocation>
        <location evidence="1">Cell membrane</location>
        <topology evidence="1">Peripheral membrane protein</topology>
    </subcellularLocation>
    <subcellularLocation>
        <location evidence="2">Golgi apparatus membrane</location>
        <topology evidence="2">Peripheral membrane protein</topology>
    </subcellularLocation>
    <subcellularLocation>
        <location evidence="3">Membrane</location>
        <location evidence="3">Caveola</location>
        <topology evidence="3">Peripheral membrane protein</topology>
    </subcellularLocation>
</comment>
<evidence type="ECO:0000256" key="8">
    <source>
        <dbReference type="ARBA" id="ARBA00023136"/>
    </source>
</evidence>
<evidence type="ECO:0000256" key="4">
    <source>
        <dbReference type="ARBA" id="ARBA00010988"/>
    </source>
</evidence>
<accession>A0A6I8MXA4</accession>
<dbReference type="InterPro" id="IPR001612">
    <property type="entry name" value="Caveolin"/>
</dbReference>
<sequence>MVLSVCPRVGPSGTAPVRLWVPSRLFIRPAVGGRFDPCPRRPGGRGGAGRAQREGGGGGRRRREEGGGRREEGGQRPRPGTERSRDRAGPSRAVSGAAARKGGPMGLQTERAGSGGFLSQQEQQQQQQEQEEEEEEACGRARGPALLAPPARPGPERGPRPASPRDPRGLNAHLQLGFEDVIAEPPSAHTFDSIWIFSHAFFELSKYIIYKLLTVVLAIPLAFVAGLVFATLSCLHIWIVMPFVKTCLMVLPSVQAVWKSGTSVLVAPLCQSFGKIFSSVRLRLGPS</sequence>
<feature type="compositionally biased region" description="Gly residues" evidence="9">
    <location>
        <begin position="44"/>
        <end position="58"/>
    </location>
</feature>
<feature type="compositionally biased region" description="Low complexity" evidence="9">
    <location>
        <begin position="140"/>
        <end position="149"/>
    </location>
</feature>
<feature type="transmembrane region" description="Helical" evidence="10">
    <location>
        <begin position="212"/>
        <end position="239"/>
    </location>
</feature>
<protein>
    <recommendedName>
        <fullName evidence="5">Caveolin-2</fullName>
    </recommendedName>
</protein>
<keyword evidence="12" id="KW-1185">Reference proteome</keyword>
<dbReference type="GO" id="GO:0019901">
    <property type="term" value="F:protein kinase binding"/>
    <property type="evidence" value="ECO:0000318"/>
    <property type="project" value="GO_Central"/>
</dbReference>
<feature type="region of interest" description="Disordered" evidence="9">
    <location>
        <begin position="30"/>
        <end position="170"/>
    </location>
</feature>
<evidence type="ECO:0000256" key="9">
    <source>
        <dbReference type="SAM" id="MobiDB-lite"/>
    </source>
</evidence>
<feature type="compositionally biased region" description="Basic and acidic residues" evidence="9">
    <location>
        <begin position="62"/>
        <end position="89"/>
    </location>
</feature>
<dbReference type="InParanoid" id="A0A6I8MXA4"/>
<keyword evidence="6" id="KW-1003">Cell membrane</keyword>
<dbReference type="AlphaFoldDB" id="A0A6I8MXA4"/>
<proteinExistence type="inferred from homology"/>
<dbReference type="GO" id="GO:0005901">
    <property type="term" value="C:caveola"/>
    <property type="evidence" value="ECO:0007669"/>
    <property type="project" value="UniProtKB-SubCell"/>
</dbReference>
<evidence type="ECO:0000256" key="2">
    <source>
        <dbReference type="ARBA" id="ARBA00004395"/>
    </source>
</evidence>
<evidence type="ECO:0000256" key="10">
    <source>
        <dbReference type="SAM" id="Phobius"/>
    </source>
</evidence>
<evidence type="ECO:0000256" key="5">
    <source>
        <dbReference type="ARBA" id="ARBA00017671"/>
    </source>
</evidence>
<dbReference type="Pfam" id="PF01146">
    <property type="entry name" value="Caveolin"/>
    <property type="match status" value="1"/>
</dbReference>
<reference evidence="11" key="2">
    <citation type="submission" date="2025-08" db="UniProtKB">
        <authorList>
            <consortium name="Ensembl"/>
        </authorList>
    </citation>
    <scope>IDENTIFICATION</scope>
    <source>
        <strain evidence="11">Glennie</strain>
    </source>
</reference>
<dbReference type="InterPro" id="IPR018361">
    <property type="entry name" value="Caveolin_CS"/>
</dbReference>
<evidence type="ECO:0000256" key="7">
    <source>
        <dbReference type="ARBA" id="ARBA00023034"/>
    </source>
</evidence>
<dbReference type="GO" id="GO:0005794">
    <property type="term" value="C:Golgi apparatus"/>
    <property type="evidence" value="ECO:0000318"/>
    <property type="project" value="GO_Central"/>
</dbReference>
<dbReference type="GO" id="GO:0048471">
    <property type="term" value="C:perinuclear region of cytoplasm"/>
    <property type="evidence" value="ECO:0000318"/>
    <property type="project" value="GO_Central"/>
</dbReference>
<dbReference type="GO" id="GO:0008286">
    <property type="term" value="P:insulin receptor signaling pathway"/>
    <property type="evidence" value="ECO:0000318"/>
    <property type="project" value="GO_Central"/>
</dbReference>
<dbReference type="Proteomes" id="UP000002279">
    <property type="component" value="Chromosome 10"/>
</dbReference>
<dbReference type="GO" id="GO:0070836">
    <property type="term" value="P:caveola assembly"/>
    <property type="evidence" value="ECO:0000318"/>
    <property type="project" value="GO_Central"/>
</dbReference>
<name>A0A6I8MXA4_ORNAN</name>
<evidence type="ECO:0000256" key="3">
    <source>
        <dbReference type="ARBA" id="ARBA00004543"/>
    </source>
</evidence>
<dbReference type="GO" id="GO:0030154">
    <property type="term" value="P:cell differentiation"/>
    <property type="evidence" value="ECO:0000318"/>
    <property type="project" value="GO_Central"/>
</dbReference>
<evidence type="ECO:0000313" key="11">
    <source>
        <dbReference type="Ensembl" id="ENSOANP00000033331.1"/>
    </source>
</evidence>
<evidence type="ECO:0000313" key="12">
    <source>
        <dbReference type="Proteomes" id="UP000002279"/>
    </source>
</evidence>
<evidence type="ECO:0000256" key="6">
    <source>
        <dbReference type="ARBA" id="ARBA00022475"/>
    </source>
</evidence>
<feature type="compositionally biased region" description="Basic and acidic residues" evidence="9">
    <location>
        <begin position="154"/>
        <end position="168"/>
    </location>
</feature>
<dbReference type="GO" id="GO:0031410">
    <property type="term" value="C:cytoplasmic vesicle"/>
    <property type="evidence" value="ECO:0000318"/>
    <property type="project" value="GO_Central"/>
</dbReference>
<dbReference type="OMA" id="SHAFFEL"/>
<keyword evidence="10" id="KW-1133">Transmembrane helix</keyword>